<dbReference type="FunFam" id="2.40.100.10:FF:000040">
    <property type="entry name" value="Peptidyl-prolyl cis-trans isomerase B"/>
    <property type="match status" value="1"/>
</dbReference>
<dbReference type="Proteomes" id="UP001054889">
    <property type="component" value="Unassembled WGS sequence"/>
</dbReference>
<name>A0AAV5D7L8_ELECO</name>
<feature type="region of interest" description="Disordered" evidence="1">
    <location>
        <begin position="1"/>
        <end position="43"/>
    </location>
</feature>
<dbReference type="PANTHER" id="PTHR47724">
    <property type="entry name" value="PEPTIDYL-PROLYL CIS-TRANS ISOMERASE CYP26-2, CHLOROPLASTIC"/>
    <property type="match status" value="1"/>
</dbReference>
<evidence type="ECO:0000256" key="1">
    <source>
        <dbReference type="SAM" id="MobiDB-lite"/>
    </source>
</evidence>
<dbReference type="InterPro" id="IPR029000">
    <property type="entry name" value="Cyclophilin-like_dom_sf"/>
</dbReference>
<evidence type="ECO:0000259" key="2">
    <source>
        <dbReference type="PROSITE" id="PS50072"/>
    </source>
</evidence>
<dbReference type="PRINTS" id="PR00153">
    <property type="entry name" value="CSAPPISMRASE"/>
</dbReference>
<gene>
    <name evidence="3" type="primary">ga23725</name>
    <name evidence="3" type="ORF">PR202_ga23725</name>
</gene>
<sequence length="309" mass="31528">MPACSSTSRHGNNVAAADPQHRQQADVAVPAPPRLPAAAQADRRAAAAATLAIAAAPALQPAPPPSRAEEEAAEAEPASAATPPGPCVSELAVTAKAFLDVSIGGEPAGRITVGLFGDAAPFATARFRSLVTGVGYRRKEFVKIVPGYVQHGGVVSYPAVPAVTDRLAAEADALRARCGGGGVVHGAAGAVSIVVRDPGLPPPKPKLVAKGGKLEVEEEQVGVVPNGTEFVITTKEAPELDASAVLVGRVLDGMDVVEKIAAVPTVKDNGGSPYFRVAKLIGDKRAVVAERGFNRPYTKILVTNCGVLN</sequence>
<dbReference type="AlphaFoldDB" id="A0AAV5D7L8"/>
<dbReference type="Pfam" id="PF00160">
    <property type="entry name" value="Pro_isomerase"/>
    <property type="match status" value="1"/>
</dbReference>
<reference evidence="3" key="1">
    <citation type="journal article" date="2018" name="DNA Res.">
        <title>Multiple hybrid de novo genome assembly of finger millet, an orphan allotetraploid crop.</title>
        <authorList>
            <person name="Hatakeyama M."/>
            <person name="Aluri S."/>
            <person name="Balachadran M.T."/>
            <person name="Sivarajan S.R."/>
            <person name="Patrignani A."/>
            <person name="Gruter S."/>
            <person name="Poveda L."/>
            <person name="Shimizu-Inatsugi R."/>
            <person name="Baeten J."/>
            <person name="Francoijs K.J."/>
            <person name="Nataraja K.N."/>
            <person name="Reddy Y.A.N."/>
            <person name="Phadnis S."/>
            <person name="Ravikumar R.L."/>
            <person name="Schlapbach R."/>
            <person name="Sreeman S.M."/>
            <person name="Shimizu K.K."/>
        </authorList>
    </citation>
    <scope>NUCLEOTIDE SEQUENCE</scope>
</reference>
<dbReference type="InterPro" id="IPR002130">
    <property type="entry name" value="Cyclophilin-type_PPIase_dom"/>
</dbReference>
<dbReference type="PANTHER" id="PTHR47724:SF1">
    <property type="entry name" value="PEPTIDYL-PROLYL CIS-TRANS ISOMERASE CYP26-2, CHLOROPLASTIC"/>
    <property type="match status" value="1"/>
</dbReference>
<organism evidence="3 4">
    <name type="scientific">Eleusine coracana subsp. coracana</name>
    <dbReference type="NCBI Taxonomy" id="191504"/>
    <lineage>
        <taxon>Eukaryota</taxon>
        <taxon>Viridiplantae</taxon>
        <taxon>Streptophyta</taxon>
        <taxon>Embryophyta</taxon>
        <taxon>Tracheophyta</taxon>
        <taxon>Spermatophyta</taxon>
        <taxon>Magnoliopsida</taxon>
        <taxon>Liliopsida</taxon>
        <taxon>Poales</taxon>
        <taxon>Poaceae</taxon>
        <taxon>PACMAD clade</taxon>
        <taxon>Chloridoideae</taxon>
        <taxon>Cynodonteae</taxon>
        <taxon>Eleusininae</taxon>
        <taxon>Eleusine</taxon>
    </lineage>
</organism>
<proteinExistence type="predicted"/>
<evidence type="ECO:0000313" key="4">
    <source>
        <dbReference type="Proteomes" id="UP001054889"/>
    </source>
</evidence>
<accession>A0AAV5D7L8</accession>
<dbReference type="PROSITE" id="PS50072">
    <property type="entry name" value="CSA_PPIASE_2"/>
    <property type="match status" value="1"/>
</dbReference>
<feature type="compositionally biased region" description="Polar residues" evidence="1">
    <location>
        <begin position="1"/>
        <end position="11"/>
    </location>
</feature>
<protein>
    <recommendedName>
        <fullName evidence="2">PPIase cyclophilin-type domain-containing protein</fullName>
    </recommendedName>
</protein>
<feature type="region of interest" description="Disordered" evidence="1">
    <location>
        <begin position="58"/>
        <end position="84"/>
    </location>
</feature>
<reference evidence="3" key="2">
    <citation type="submission" date="2021-12" db="EMBL/GenBank/DDBJ databases">
        <title>Resequencing data analysis of finger millet.</title>
        <authorList>
            <person name="Hatakeyama M."/>
            <person name="Aluri S."/>
            <person name="Balachadran M.T."/>
            <person name="Sivarajan S.R."/>
            <person name="Poveda L."/>
            <person name="Shimizu-Inatsugi R."/>
            <person name="Schlapbach R."/>
            <person name="Sreeman S.M."/>
            <person name="Shimizu K.K."/>
        </authorList>
    </citation>
    <scope>NUCLEOTIDE SEQUENCE</scope>
</reference>
<dbReference type="InterPro" id="IPR044185">
    <property type="entry name" value="CYP26-2-like"/>
</dbReference>
<dbReference type="GO" id="GO:0009507">
    <property type="term" value="C:chloroplast"/>
    <property type="evidence" value="ECO:0007669"/>
    <property type="project" value="TreeGrafter"/>
</dbReference>
<comment type="caution">
    <text evidence="3">The sequence shown here is derived from an EMBL/GenBank/DDBJ whole genome shotgun (WGS) entry which is preliminary data.</text>
</comment>
<dbReference type="SUPFAM" id="SSF50891">
    <property type="entry name" value="Cyclophilin-like"/>
    <property type="match status" value="1"/>
</dbReference>
<evidence type="ECO:0000313" key="3">
    <source>
        <dbReference type="EMBL" id="GJN06040.1"/>
    </source>
</evidence>
<dbReference type="Gene3D" id="2.40.100.10">
    <property type="entry name" value="Cyclophilin-like"/>
    <property type="match status" value="1"/>
</dbReference>
<keyword evidence="4" id="KW-1185">Reference proteome</keyword>
<dbReference type="EMBL" id="BQKI01000012">
    <property type="protein sequence ID" value="GJN06040.1"/>
    <property type="molecule type" value="Genomic_DNA"/>
</dbReference>
<dbReference type="GO" id="GO:0003755">
    <property type="term" value="F:peptidyl-prolyl cis-trans isomerase activity"/>
    <property type="evidence" value="ECO:0007669"/>
    <property type="project" value="InterPro"/>
</dbReference>
<feature type="domain" description="PPIase cyclophilin-type" evidence="2">
    <location>
        <begin position="98"/>
        <end position="307"/>
    </location>
</feature>